<proteinExistence type="inferred from homology"/>
<keyword evidence="10" id="KW-1185">Reference proteome</keyword>
<keyword evidence="2" id="KW-0597">Phosphoprotein</keyword>
<evidence type="ECO:0000256" key="3">
    <source>
        <dbReference type="ARBA" id="ARBA00022670"/>
    </source>
</evidence>
<dbReference type="PANTHER" id="PTHR46896">
    <property type="entry name" value="SENTRIN-SPECIFIC PROTEASE"/>
    <property type="match status" value="1"/>
</dbReference>
<accession>A0ABP0K981</accession>
<dbReference type="Proteomes" id="UP001642484">
    <property type="component" value="Unassembled WGS sequence"/>
</dbReference>
<feature type="region of interest" description="Disordered" evidence="7">
    <location>
        <begin position="46"/>
        <end position="98"/>
    </location>
</feature>
<organism evidence="9 10">
    <name type="scientific">Durusdinium trenchii</name>
    <dbReference type="NCBI Taxonomy" id="1381693"/>
    <lineage>
        <taxon>Eukaryota</taxon>
        <taxon>Sar</taxon>
        <taxon>Alveolata</taxon>
        <taxon>Dinophyceae</taxon>
        <taxon>Suessiales</taxon>
        <taxon>Symbiodiniaceae</taxon>
        <taxon>Durusdinium</taxon>
    </lineage>
</organism>
<sequence>MTMPEREPLIKAHFVGSDGAGGPAELMRVFKESMKAAEAESQARAARKAGKIRVPLQFGSKPLDAPDNKKAGAPKTTHLASSSRKRTRSSLRRQNELPEEETWKAIEANIDEVETVEVVKQTAIDVRTEEARQTQEANASQIRIDLSSCWKGFQELLAKLQPSGEVGKVLDAAKELCKGLDPELGRETCAAHVLQCSFLRLTAANALLELAAAIEEECLAPIVSTCIAARTVLNAVAQQIDEGRGDSQAEKSYVNSSDSLEPVPQVKQLMKITSEVEELSALTNPDINPVLHECHCFCWKLVQEAYRSDSKDLKNSEVATRSAACATLALGRTMALEAVKVQSDKLSVLEVRARLRAASLAAIGKVTSDLQVEVKEQRISQAALEAADLEVDKQFEELAQLNTDVSKGHNMLESLESLAKADWLHAECFNYGRPVDVLEADWVRMEDGQHLNDSLIDLFVAMLVGLLGGSRVHAFSSHFYARLASKEAGQTSDTPPMDQGWQRVRTWTRAVRRRHVTGIFSCDYLLVPLHHEEECHWSLAVVCRPWASIDVDNWASSSNTTVAFLDSLRSPKSELQQEAVIQKLRDYLECEWRVCGALGTFQPSRVQAVSIEVPQQSNSFDCGIFVLEFVLQLLQDPWRLASLGRSGHSPLFKVCAEPRRRWREAALKLFLVLKKAAPAGAEPSPIAAWLWLQDLSKAVCLTQRTRRTRRRTPD</sequence>
<evidence type="ECO:0000256" key="1">
    <source>
        <dbReference type="ARBA" id="ARBA00005234"/>
    </source>
</evidence>
<evidence type="ECO:0000313" key="10">
    <source>
        <dbReference type="Proteomes" id="UP001642484"/>
    </source>
</evidence>
<evidence type="ECO:0000256" key="7">
    <source>
        <dbReference type="SAM" id="MobiDB-lite"/>
    </source>
</evidence>
<dbReference type="InterPro" id="IPR051947">
    <property type="entry name" value="Sentrin-specific_protease"/>
</dbReference>
<evidence type="ECO:0000256" key="2">
    <source>
        <dbReference type="ARBA" id="ARBA00022553"/>
    </source>
</evidence>
<protein>
    <recommendedName>
        <fullName evidence="8">Ubiquitin-like protease family profile domain-containing protein</fullName>
    </recommendedName>
</protein>
<dbReference type="Gene3D" id="3.30.310.130">
    <property type="entry name" value="Ubiquitin-related"/>
    <property type="match status" value="1"/>
</dbReference>
<keyword evidence="6" id="KW-0175">Coiled coil</keyword>
<name>A0ABP0K981_9DINO</name>
<reference evidence="9 10" key="1">
    <citation type="submission" date="2024-02" db="EMBL/GenBank/DDBJ databases">
        <authorList>
            <person name="Chen Y."/>
            <person name="Shah S."/>
            <person name="Dougan E. K."/>
            <person name="Thang M."/>
            <person name="Chan C."/>
        </authorList>
    </citation>
    <scope>NUCLEOTIDE SEQUENCE [LARGE SCALE GENOMIC DNA]</scope>
</reference>
<evidence type="ECO:0000259" key="8">
    <source>
        <dbReference type="PROSITE" id="PS50600"/>
    </source>
</evidence>
<feature type="domain" description="Ubiquitin-like protease family profile" evidence="8">
    <location>
        <begin position="435"/>
        <end position="633"/>
    </location>
</feature>
<feature type="coiled-coil region" evidence="6">
    <location>
        <begin position="372"/>
        <end position="404"/>
    </location>
</feature>
<evidence type="ECO:0000313" key="9">
    <source>
        <dbReference type="EMBL" id="CAK9023367.1"/>
    </source>
</evidence>
<dbReference type="SUPFAM" id="SSF54001">
    <property type="entry name" value="Cysteine proteinases"/>
    <property type="match status" value="1"/>
</dbReference>
<keyword evidence="5" id="KW-0378">Hydrolase</keyword>
<dbReference type="Gene3D" id="1.10.418.20">
    <property type="match status" value="1"/>
</dbReference>
<evidence type="ECO:0000256" key="4">
    <source>
        <dbReference type="ARBA" id="ARBA00022786"/>
    </source>
</evidence>
<evidence type="ECO:0000256" key="6">
    <source>
        <dbReference type="SAM" id="Coils"/>
    </source>
</evidence>
<evidence type="ECO:0000256" key="5">
    <source>
        <dbReference type="ARBA" id="ARBA00022801"/>
    </source>
</evidence>
<dbReference type="InterPro" id="IPR038765">
    <property type="entry name" value="Papain-like_cys_pep_sf"/>
</dbReference>
<dbReference type="PANTHER" id="PTHR46896:SF3">
    <property type="entry name" value="FI06413P-RELATED"/>
    <property type="match status" value="1"/>
</dbReference>
<dbReference type="Pfam" id="PF02902">
    <property type="entry name" value="Peptidase_C48"/>
    <property type="match status" value="1"/>
</dbReference>
<gene>
    <name evidence="9" type="ORF">CCMP2556_LOCUS15205</name>
</gene>
<dbReference type="EMBL" id="CAXAMN010007903">
    <property type="protein sequence ID" value="CAK9023367.1"/>
    <property type="molecule type" value="Genomic_DNA"/>
</dbReference>
<dbReference type="InterPro" id="IPR003653">
    <property type="entry name" value="Peptidase_C48_C"/>
</dbReference>
<comment type="caution">
    <text evidence="9">The sequence shown here is derived from an EMBL/GenBank/DDBJ whole genome shotgun (WGS) entry which is preliminary data.</text>
</comment>
<comment type="similarity">
    <text evidence="1">Belongs to the peptidase C48 family.</text>
</comment>
<keyword evidence="3" id="KW-0645">Protease</keyword>
<keyword evidence="4" id="KW-0833">Ubl conjugation pathway</keyword>
<dbReference type="PROSITE" id="PS50600">
    <property type="entry name" value="ULP_PROTEASE"/>
    <property type="match status" value="1"/>
</dbReference>